<feature type="domain" description="Alcohol dehydrogenase-like C-terminal" evidence="2">
    <location>
        <begin position="168"/>
        <end position="298"/>
    </location>
</feature>
<gene>
    <name evidence="4" type="ORF">SARC_05584</name>
</gene>
<dbReference type="FunFam" id="3.40.50.720:FF:000121">
    <property type="entry name" value="Prostaglandin reductase 2"/>
    <property type="match status" value="1"/>
</dbReference>
<accession>A0A0L0FZ74</accession>
<organism evidence="4 5">
    <name type="scientific">Sphaeroforma arctica JP610</name>
    <dbReference type="NCBI Taxonomy" id="667725"/>
    <lineage>
        <taxon>Eukaryota</taxon>
        <taxon>Ichthyosporea</taxon>
        <taxon>Ichthyophonida</taxon>
        <taxon>Sphaeroforma</taxon>
    </lineage>
</organism>
<dbReference type="Proteomes" id="UP000054560">
    <property type="component" value="Unassembled WGS sequence"/>
</dbReference>
<evidence type="ECO:0000313" key="5">
    <source>
        <dbReference type="Proteomes" id="UP000054560"/>
    </source>
</evidence>
<evidence type="ECO:0008006" key="6">
    <source>
        <dbReference type="Google" id="ProtNLM"/>
    </source>
</evidence>
<keyword evidence="5" id="KW-1185">Reference proteome</keyword>
<dbReference type="Gene3D" id="3.90.180.10">
    <property type="entry name" value="Medium-chain alcohol dehydrogenases, catalytic domain"/>
    <property type="match status" value="1"/>
</dbReference>
<dbReference type="Pfam" id="PF00107">
    <property type="entry name" value="ADH_zinc_N"/>
    <property type="match status" value="1"/>
</dbReference>
<dbReference type="AlphaFoldDB" id="A0A0L0FZ74"/>
<proteinExistence type="predicted"/>
<dbReference type="InterPro" id="IPR011032">
    <property type="entry name" value="GroES-like_sf"/>
</dbReference>
<dbReference type="eggNOG" id="KOG1196">
    <property type="taxonomic scope" value="Eukaryota"/>
</dbReference>
<name>A0A0L0FZ74_9EUKA</name>
<dbReference type="PANTHER" id="PTHR43205">
    <property type="entry name" value="PROSTAGLANDIN REDUCTASE"/>
    <property type="match status" value="1"/>
</dbReference>
<evidence type="ECO:0000259" key="3">
    <source>
        <dbReference type="Pfam" id="PF16884"/>
    </source>
</evidence>
<sequence length="357" mass="38338">MVAVKSVWQKGFVDSGAPQEEHFEIKETELSGVNADNQPEEDGAVVVEVRYMSCDPYMRGFLKSQGRPAEEGKKIVSAFVSGVIIASRNENWIVGDLFGGSLPLSTVQVVPAKAVAGLWNLSKYIGEENLSQGIGALGMPGSTAYGGFIDVLEPKEGQTVFVSAASGAVGSIVGQIAKNVYKCTTVGSCGGQAKCDHIKSDFGYDYAIDYKSIDQSAADKGAAELKAKLKEAVPKGIDMYFENVGGIHFDAAMSSLRPKGRVAVCGGISGYNDKEGPKQVLDILSMIYTAQRIEGFVCTPWLTGQQGNFLGDMSQWIKEGKVKVEETTYNGVEQWATAFNSLFENTHRNKGKVVVKV</sequence>
<dbReference type="InterPro" id="IPR036291">
    <property type="entry name" value="NAD(P)-bd_dom_sf"/>
</dbReference>
<dbReference type="CDD" id="cd05288">
    <property type="entry name" value="PGDH"/>
    <property type="match status" value="1"/>
</dbReference>
<dbReference type="GO" id="GO:0016628">
    <property type="term" value="F:oxidoreductase activity, acting on the CH-CH group of donors, NAD or NADP as acceptor"/>
    <property type="evidence" value="ECO:0007669"/>
    <property type="project" value="InterPro"/>
</dbReference>
<dbReference type="Gene3D" id="3.40.50.720">
    <property type="entry name" value="NAD(P)-binding Rossmann-like Domain"/>
    <property type="match status" value="1"/>
</dbReference>
<dbReference type="SUPFAM" id="SSF50129">
    <property type="entry name" value="GroES-like"/>
    <property type="match status" value="1"/>
</dbReference>
<dbReference type="Pfam" id="PF16884">
    <property type="entry name" value="ADH_N_2"/>
    <property type="match status" value="1"/>
</dbReference>
<dbReference type="SUPFAM" id="SSF51735">
    <property type="entry name" value="NAD(P)-binding Rossmann-fold domains"/>
    <property type="match status" value="1"/>
</dbReference>
<reference evidence="4 5" key="1">
    <citation type="submission" date="2011-02" db="EMBL/GenBank/DDBJ databases">
        <title>The Genome Sequence of Sphaeroforma arctica JP610.</title>
        <authorList>
            <consortium name="The Broad Institute Genome Sequencing Platform"/>
            <person name="Russ C."/>
            <person name="Cuomo C."/>
            <person name="Young S.K."/>
            <person name="Zeng Q."/>
            <person name="Gargeya S."/>
            <person name="Alvarado L."/>
            <person name="Berlin A."/>
            <person name="Chapman S.B."/>
            <person name="Chen Z."/>
            <person name="Freedman E."/>
            <person name="Gellesch M."/>
            <person name="Goldberg J."/>
            <person name="Griggs A."/>
            <person name="Gujja S."/>
            <person name="Heilman E."/>
            <person name="Heiman D."/>
            <person name="Howarth C."/>
            <person name="Mehta T."/>
            <person name="Neiman D."/>
            <person name="Pearson M."/>
            <person name="Roberts A."/>
            <person name="Saif S."/>
            <person name="Shea T."/>
            <person name="Shenoy N."/>
            <person name="Sisk P."/>
            <person name="Stolte C."/>
            <person name="Sykes S."/>
            <person name="White J."/>
            <person name="Yandava C."/>
            <person name="Burger G."/>
            <person name="Gray M.W."/>
            <person name="Holland P.W.H."/>
            <person name="King N."/>
            <person name="Lang F.B.F."/>
            <person name="Roger A.J."/>
            <person name="Ruiz-Trillo I."/>
            <person name="Haas B."/>
            <person name="Nusbaum C."/>
            <person name="Birren B."/>
        </authorList>
    </citation>
    <scope>NUCLEOTIDE SEQUENCE [LARGE SCALE GENOMIC DNA]</scope>
    <source>
        <strain evidence="4 5">JP610</strain>
    </source>
</reference>
<dbReference type="OrthoDB" id="9992527at2759"/>
<dbReference type="STRING" id="667725.A0A0L0FZ74"/>
<dbReference type="RefSeq" id="XP_014156017.1">
    <property type="nucleotide sequence ID" value="XM_014300542.1"/>
</dbReference>
<dbReference type="GeneID" id="25906088"/>
<dbReference type="PANTHER" id="PTHR43205:SF7">
    <property type="entry name" value="PROSTAGLANDIN REDUCTASE 1"/>
    <property type="match status" value="1"/>
</dbReference>
<dbReference type="InterPro" id="IPR013149">
    <property type="entry name" value="ADH-like_C"/>
</dbReference>
<feature type="domain" description="Oxidoreductase N-terminal" evidence="3">
    <location>
        <begin position="15"/>
        <end position="115"/>
    </location>
</feature>
<dbReference type="InterPro" id="IPR041694">
    <property type="entry name" value="ADH_N_2"/>
</dbReference>
<protein>
    <recommendedName>
        <fullName evidence="6">Enoyl reductase (ER) domain-containing protein</fullName>
    </recommendedName>
</protein>
<dbReference type="InterPro" id="IPR045010">
    <property type="entry name" value="MDR_fam"/>
</dbReference>
<dbReference type="EMBL" id="KQ241958">
    <property type="protein sequence ID" value="KNC82115.1"/>
    <property type="molecule type" value="Genomic_DNA"/>
</dbReference>
<keyword evidence="1" id="KW-0560">Oxidoreductase</keyword>
<evidence type="ECO:0000259" key="2">
    <source>
        <dbReference type="Pfam" id="PF00107"/>
    </source>
</evidence>
<evidence type="ECO:0000313" key="4">
    <source>
        <dbReference type="EMBL" id="KNC82115.1"/>
    </source>
</evidence>
<evidence type="ECO:0000256" key="1">
    <source>
        <dbReference type="ARBA" id="ARBA00023002"/>
    </source>
</evidence>